<protein>
    <submittedName>
        <fullName evidence="3">IS3 family transposase</fullName>
    </submittedName>
</protein>
<dbReference type="PANTHER" id="PTHR46889:SF4">
    <property type="entry name" value="TRANSPOSASE INSO FOR INSERTION SEQUENCE ELEMENT IS911B-RELATED"/>
    <property type="match status" value="1"/>
</dbReference>
<dbReference type="EMBL" id="JAJITD010000033">
    <property type="protein sequence ID" value="MCC8397579.1"/>
    <property type="molecule type" value="Genomic_DNA"/>
</dbReference>
<gene>
    <name evidence="3" type="ORF">LJ656_34065</name>
</gene>
<dbReference type="InterPro" id="IPR050900">
    <property type="entry name" value="Transposase_IS3/IS150/IS904"/>
</dbReference>
<organism evidence="3 4">
    <name type="scientific">Paraburkholderia sejongensis</name>
    <dbReference type="NCBI Taxonomy" id="2886946"/>
    <lineage>
        <taxon>Bacteria</taxon>
        <taxon>Pseudomonadati</taxon>
        <taxon>Pseudomonadota</taxon>
        <taxon>Betaproteobacteria</taxon>
        <taxon>Burkholderiales</taxon>
        <taxon>Burkholderiaceae</taxon>
        <taxon>Paraburkholderia</taxon>
    </lineage>
</organism>
<dbReference type="Proteomes" id="UP001431019">
    <property type="component" value="Unassembled WGS sequence"/>
</dbReference>
<reference evidence="3 4" key="1">
    <citation type="submission" date="2021-11" db="EMBL/GenBank/DDBJ databases">
        <authorList>
            <person name="Oh E.-T."/>
            <person name="Kim S.-B."/>
        </authorList>
    </citation>
    <scope>NUCLEOTIDE SEQUENCE [LARGE SCALE GENOMIC DNA]</scope>
    <source>
        <strain evidence="3 4">MMS20-SJTR3</strain>
    </source>
</reference>
<sequence length="513" mass="59172">MYAYADRVRAVELYLKLGKRVKATIRQLGYPTKNSLKAWCEEFEKSGDLQKEYVRGKPKYSEEQKNLALEHYVNHGRCVSFTLRALGYPCRQILTAWVRERYPEARTYVVGKRGRPAASLPSRQAAVYELCTRQGSAEAVARKLDVDRVTLYNWKNQLLGREAPASMKRDNKRSPADTDRDELERQVEELRRDIRNLQLEHDLLKKANELVKKDLGVDLPLLSNREKTTLVDALRKEYGLAELLARLDLARSSYFYHRSSMRVADKYAEVRCTVAEIFEDNHRSYGYRRVQAALSRQRVFLSEKVVRRLMKQGGLHAARPKRRRYRSYIGEISPAPENIINRDFHADAPNEKWVTDISEFQIPAGKVYLSPMIDCFDGMVVSWTIGTSPDAELVNTMLDAAIETVTEDDETPIVHSDRGGHYRWPGWLSRVAKANLVRSMSRKACSPDNAACEGFFGRLKTEMFYPADWRSTTIAEFVEVLNAYIRWYNEKRIKGSRGYLGPIEYRESLGLTT</sequence>
<feature type="region of interest" description="Disordered" evidence="1">
    <location>
        <begin position="163"/>
        <end position="183"/>
    </location>
</feature>
<proteinExistence type="predicted"/>
<dbReference type="InterPro" id="IPR036397">
    <property type="entry name" value="RNaseH_sf"/>
</dbReference>
<dbReference type="Gene3D" id="3.30.420.10">
    <property type="entry name" value="Ribonuclease H-like superfamily/Ribonuclease H"/>
    <property type="match status" value="1"/>
</dbReference>
<keyword evidence="4" id="KW-1185">Reference proteome</keyword>
<dbReference type="RefSeq" id="WP_230513831.1">
    <property type="nucleotide sequence ID" value="NZ_JAJITD010000033.1"/>
</dbReference>
<dbReference type="PROSITE" id="PS50994">
    <property type="entry name" value="INTEGRASE"/>
    <property type="match status" value="1"/>
</dbReference>
<evidence type="ECO:0000313" key="3">
    <source>
        <dbReference type="EMBL" id="MCC8397579.1"/>
    </source>
</evidence>
<dbReference type="Pfam" id="PF00665">
    <property type="entry name" value="rve"/>
    <property type="match status" value="1"/>
</dbReference>
<dbReference type="InterPro" id="IPR048020">
    <property type="entry name" value="Transpos_IS3"/>
</dbReference>
<dbReference type="SUPFAM" id="SSF46689">
    <property type="entry name" value="Homeodomain-like"/>
    <property type="match status" value="1"/>
</dbReference>
<dbReference type="InterPro" id="IPR001584">
    <property type="entry name" value="Integrase_cat-core"/>
</dbReference>
<evidence type="ECO:0000256" key="1">
    <source>
        <dbReference type="SAM" id="MobiDB-lite"/>
    </source>
</evidence>
<dbReference type="Pfam" id="PF13276">
    <property type="entry name" value="HTH_21"/>
    <property type="match status" value="1"/>
</dbReference>
<comment type="caution">
    <text evidence="3">The sequence shown here is derived from an EMBL/GenBank/DDBJ whole genome shotgun (WGS) entry which is preliminary data.</text>
</comment>
<dbReference type="NCBIfam" id="NF033516">
    <property type="entry name" value="transpos_IS3"/>
    <property type="match status" value="1"/>
</dbReference>
<feature type="domain" description="Integrase catalytic" evidence="2">
    <location>
        <begin position="345"/>
        <end position="510"/>
    </location>
</feature>
<dbReference type="PANTHER" id="PTHR46889">
    <property type="entry name" value="TRANSPOSASE INSF FOR INSERTION SEQUENCE IS3B-RELATED"/>
    <property type="match status" value="1"/>
</dbReference>
<dbReference type="Pfam" id="PF13333">
    <property type="entry name" value="rve_2"/>
    <property type="match status" value="1"/>
</dbReference>
<dbReference type="InterPro" id="IPR009057">
    <property type="entry name" value="Homeodomain-like_sf"/>
</dbReference>
<dbReference type="InterPro" id="IPR012337">
    <property type="entry name" value="RNaseH-like_sf"/>
</dbReference>
<feature type="compositionally biased region" description="Basic and acidic residues" evidence="1">
    <location>
        <begin position="167"/>
        <end position="183"/>
    </location>
</feature>
<evidence type="ECO:0000313" key="4">
    <source>
        <dbReference type="Proteomes" id="UP001431019"/>
    </source>
</evidence>
<dbReference type="InterPro" id="IPR025948">
    <property type="entry name" value="HTH-like_dom"/>
</dbReference>
<name>A0ABS8K5Y4_9BURK</name>
<accession>A0ABS8K5Y4</accession>
<evidence type="ECO:0000259" key="2">
    <source>
        <dbReference type="PROSITE" id="PS50994"/>
    </source>
</evidence>
<dbReference type="SUPFAM" id="SSF53098">
    <property type="entry name" value="Ribonuclease H-like"/>
    <property type="match status" value="1"/>
</dbReference>